<reference evidence="9 10" key="1">
    <citation type="submission" date="2023-09" db="EMBL/GenBank/DDBJ databases">
        <authorList>
            <person name="Rey-Velasco X."/>
        </authorList>
    </citation>
    <scope>NUCLEOTIDE SEQUENCE [LARGE SCALE GENOMIC DNA]</scope>
    <source>
        <strain evidence="9 10">W242</strain>
    </source>
</reference>
<evidence type="ECO:0000256" key="2">
    <source>
        <dbReference type="ARBA" id="ARBA00010323"/>
    </source>
</evidence>
<dbReference type="Proteomes" id="UP001254488">
    <property type="component" value="Unassembled WGS sequence"/>
</dbReference>
<keyword evidence="4 8" id="KW-0812">Transmembrane</keyword>
<evidence type="ECO:0000313" key="10">
    <source>
        <dbReference type="Proteomes" id="UP001254488"/>
    </source>
</evidence>
<dbReference type="InterPro" id="IPR028362">
    <property type="entry name" value="AlgI"/>
</dbReference>
<proteinExistence type="inferred from homology"/>
<feature type="transmembrane region" description="Helical" evidence="8">
    <location>
        <begin position="51"/>
        <end position="67"/>
    </location>
</feature>
<name>A0ABU2YEP9_9FLAO</name>
<dbReference type="PIRSF" id="PIRSF500217">
    <property type="entry name" value="AlgI"/>
    <property type="match status" value="1"/>
</dbReference>
<keyword evidence="6 7" id="KW-0472">Membrane</keyword>
<dbReference type="InterPro" id="IPR004299">
    <property type="entry name" value="MBOAT_fam"/>
</dbReference>
<feature type="transmembrane region" description="Helical" evidence="8">
    <location>
        <begin position="149"/>
        <end position="168"/>
    </location>
</feature>
<dbReference type="EC" id="2.3.-.-" evidence="9"/>
<sequence length="473" mass="55283">MLFNSIEFGIFLVIVYALYWSVGVKRRVFQNFLLLLASYVFYGLWDWRFLGLLVASSLLDFSIGILLSKSKTQNRKRWLLATSVFWNIGVLITFKYFNFFIEEFKFLIGSSSEISIWNVIVPVGLSFYTFQTLSYSIDIYRGRIQPTKNILNFLCFVSFFPQLVAGPIERAKKLLPQFEKTRSFNLQSSKEGLRQILWGLFKKILVADKLGVGVSLVFDNPESYGTVMLLYGSLLFFFQIYCDFSGYTDIAIGTAKLFGFKLSRNFNIPYLSTSITEFWQRWHITLTNWFTDYVYLPFIKKFRKKTRFAYSLGLMLTMSLVGVWHGANYTFLAFGVLNGLILLSERIIKFKNGDTLQKKLYKIPRTLSLLYFLFIAAMVSLVFRAQNIGDVYTIVSRIFSFTEDNNLSILIGLKIVFLFVLIIAEVYTKQKQFPLEKLEEKLSRPLRWGVYYLIILLIIRFNTVEEPFIYFQF</sequence>
<feature type="transmembrane region" description="Helical" evidence="8">
    <location>
        <begin position="224"/>
        <end position="242"/>
    </location>
</feature>
<evidence type="ECO:0000256" key="5">
    <source>
        <dbReference type="ARBA" id="ARBA00022989"/>
    </source>
</evidence>
<dbReference type="Pfam" id="PF03062">
    <property type="entry name" value="MBOAT"/>
    <property type="match status" value="1"/>
</dbReference>
<feature type="transmembrane region" description="Helical" evidence="8">
    <location>
        <begin position="369"/>
        <end position="387"/>
    </location>
</feature>
<keyword evidence="5 8" id="KW-1133">Transmembrane helix</keyword>
<evidence type="ECO:0000256" key="7">
    <source>
        <dbReference type="PIRNR" id="PIRNR016636"/>
    </source>
</evidence>
<evidence type="ECO:0000256" key="6">
    <source>
        <dbReference type="ARBA" id="ARBA00023136"/>
    </source>
</evidence>
<feature type="transmembrane region" description="Helical" evidence="8">
    <location>
        <begin position="308"/>
        <end position="325"/>
    </location>
</feature>
<organism evidence="9 10">
    <name type="scientific">Patiriisocius hiemis</name>
    <dbReference type="NCBI Taxonomy" id="3075604"/>
    <lineage>
        <taxon>Bacteria</taxon>
        <taxon>Pseudomonadati</taxon>
        <taxon>Bacteroidota</taxon>
        <taxon>Flavobacteriia</taxon>
        <taxon>Flavobacteriales</taxon>
        <taxon>Flavobacteriaceae</taxon>
        <taxon>Patiriisocius</taxon>
    </lineage>
</organism>
<dbReference type="GO" id="GO:0016746">
    <property type="term" value="F:acyltransferase activity"/>
    <property type="evidence" value="ECO:0007669"/>
    <property type="project" value="UniProtKB-KW"/>
</dbReference>
<evidence type="ECO:0000256" key="4">
    <source>
        <dbReference type="ARBA" id="ARBA00022692"/>
    </source>
</evidence>
<feature type="transmembrane region" description="Helical" evidence="8">
    <location>
        <begin position="79"/>
        <end position="97"/>
    </location>
</feature>
<comment type="similarity">
    <text evidence="2 7">Belongs to the membrane-bound acyltransferase family.</text>
</comment>
<dbReference type="EMBL" id="JAVRHZ010000007">
    <property type="protein sequence ID" value="MDT0556670.1"/>
    <property type="molecule type" value="Genomic_DNA"/>
</dbReference>
<dbReference type="InterPro" id="IPR024194">
    <property type="entry name" value="Ac/AlaTfrase_AlgI/DltB"/>
</dbReference>
<evidence type="ECO:0000256" key="3">
    <source>
        <dbReference type="ARBA" id="ARBA00022475"/>
    </source>
</evidence>
<protein>
    <submittedName>
        <fullName evidence="9">MBOAT family O-acyltransferase</fullName>
        <ecNumber evidence="9">2.3.-.-</ecNumber>
    </submittedName>
</protein>
<dbReference type="PIRSF" id="PIRSF016636">
    <property type="entry name" value="AlgI_DltB"/>
    <property type="match status" value="1"/>
</dbReference>
<gene>
    <name evidence="9" type="ORF">RM538_11670</name>
</gene>
<keyword evidence="10" id="KW-1185">Reference proteome</keyword>
<evidence type="ECO:0000256" key="1">
    <source>
        <dbReference type="ARBA" id="ARBA00004651"/>
    </source>
</evidence>
<dbReference type="RefSeq" id="WP_311333619.1">
    <property type="nucleotide sequence ID" value="NZ_JAVRHZ010000007.1"/>
</dbReference>
<dbReference type="PANTHER" id="PTHR13285:SF18">
    <property type="entry name" value="PROTEIN-CYSTEINE N-PALMITOYLTRANSFERASE RASP"/>
    <property type="match status" value="1"/>
</dbReference>
<evidence type="ECO:0000256" key="8">
    <source>
        <dbReference type="SAM" id="Phobius"/>
    </source>
</evidence>
<accession>A0ABU2YEP9</accession>
<keyword evidence="7 9" id="KW-0012">Acyltransferase</keyword>
<feature type="transmembrane region" description="Helical" evidence="8">
    <location>
        <begin position="117"/>
        <end position="137"/>
    </location>
</feature>
<comment type="subcellular location">
    <subcellularLocation>
        <location evidence="1">Cell membrane</location>
        <topology evidence="1">Multi-pass membrane protein</topology>
    </subcellularLocation>
</comment>
<comment type="caution">
    <text evidence="9">The sequence shown here is derived from an EMBL/GenBank/DDBJ whole genome shotgun (WGS) entry which is preliminary data.</text>
</comment>
<evidence type="ECO:0000313" key="9">
    <source>
        <dbReference type="EMBL" id="MDT0556670.1"/>
    </source>
</evidence>
<keyword evidence="3 7" id="KW-1003">Cell membrane</keyword>
<feature type="transmembrane region" description="Helical" evidence="8">
    <location>
        <begin position="448"/>
        <end position="464"/>
    </location>
</feature>
<keyword evidence="7 9" id="KW-0808">Transferase</keyword>
<dbReference type="PANTHER" id="PTHR13285">
    <property type="entry name" value="ACYLTRANSFERASE"/>
    <property type="match status" value="1"/>
</dbReference>
<dbReference type="InterPro" id="IPR051085">
    <property type="entry name" value="MB_O-acyltransferase"/>
</dbReference>
<feature type="transmembrane region" description="Helical" evidence="8">
    <location>
        <begin position="407"/>
        <end position="427"/>
    </location>
</feature>
<feature type="transmembrane region" description="Helical" evidence="8">
    <location>
        <begin position="6"/>
        <end position="22"/>
    </location>
</feature>
<feature type="transmembrane region" description="Helical" evidence="8">
    <location>
        <begin position="331"/>
        <end position="348"/>
    </location>
</feature>